<dbReference type="InterPro" id="IPR009023">
    <property type="entry name" value="HMG_CoA_Rdtase_NAD(P)-bd_sf"/>
</dbReference>
<dbReference type="InterPro" id="IPR023074">
    <property type="entry name" value="HMG_CoA_Rdtase_cat_sf"/>
</dbReference>
<protein>
    <submittedName>
        <fullName evidence="3">Hydroxymethylglutaryl-CoA reductase, degradative</fullName>
    </submittedName>
</protein>
<dbReference type="InterPro" id="IPR004553">
    <property type="entry name" value="HMG_CoA_Rdtase_bac-typ"/>
</dbReference>
<dbReference type="PROSITE" id="PS50065">
    <property type="entry name" value="HMG_COA_REDUCTASE_4"/>
    <property type="match status" value="1"/>
</dbReference>
<dbReference type="AlphaFoldDB" id="M1PWU1"/>
<sequence length="406" mass="43741">MEMDERIELLVENTELKEEDVEKLVERGLSEEEADRMIENVVGTLELPVGIATNFKINDEDYLVPMVIEESSVVAAASYAAKLARESGGFYATTTEPVMISQIQVTGLSDPHNAKMKVLEHKEEIMELADEQDPVLVEHGGGVRDVRCRVLDSNYGPYLIVHLLVDCRDAMGANAVNTMAEAVAPKIEEITGGSVYLRILSNLADHRLARARAVFNKDVIGEDTVEGVLNAYEFARVDPYRCATHNKGVMNGITAVVSATGNDTRAVEAGCHSYAAVGGYGSLTTWEKNEDGDLVGTIEVPVPVGLIGGATSSHPVVQSNLKILDLDSAQELGEIMAAVGLAQNFGALRALASEGIQKGHMKLHAKNVAVQAGAEGDLVDKVAEKMVSEGKVRADRAKELLEEMEE</sequence>
<name>M1PWU1_9ZZZZ</name>
<dbReference type="PROSITE" id="PS00066">
    <property type="entry name" value="HMG_COA_REDUCTASE_1"/>
    <property type="match status" value="1"/>
</dbReference>
<proteinExistence type="inferred from homology"/>
<dbReference type="EMBL" id="JX684100">
    <property type="protein sequence ID" value="AGF93629.1"/>
    <property type="molecule type" value="Genomic_DNA"/>
</dbReference>
<dbReference type="SUPFAM" id="SSF55035">
    <property type="entry name" value="NAD-binding domain of HMG-CoA reductase"/>
    <property type="match status" value="1"/>
</dbReference>
<dbReference type="InterPro" id="IPR023076">
    <property type="entry name" value="HMG_CoA_Rdtase_CS"/>
</dbReference>
<dbReference type="Gene3D" id="1.10.8.660">
    <property type="match status" value="1"/>
</dbReference>
<accession>M1PWU1</accession>
<dbReference type="CDD" id="cd00644">
    <property type="entry name" value="HMG-CoA_reductase_classII"/>
    <property type="match status" value="1"/>
</dbReference>
<dbReference type="InterPro" id="IPR002202">
    <property type="entry name" value="HMG_CoA_Rdtase"/>
</dbReference>
<dbReference type="PANTHER" id="PTHR10572">
    <property type="entry name" value="3-HYDROXY-3-METHYLGLUTARYL-COENZYME A REDUCTASE"/>
    <property type="match status" value="1"/>
</dbReference>
<evidence type="ECO:0000256" key="1">
    <source>
        <dbReference type="ARBA" id="ARBA00007661"/>
    </source>
</evidence>
<reference evidence="3" key="1">
    <citation type="journal article" date="2013" name="Syst. Appl. Microbiol.">
        <title>New insights into the archaeal diversity of a hypersaline microbial mat obtained by a metagenomic approach.</title>
        <authorList>
            <person name="Lopez-Lopez A."/>
            <person name="Richter M."/>
            <person name="Pena A."/>
            <person name="Tamames J."/>
            <person name="Rossello-Mora R."/>
        </authorList>
    </citation>
    <scope>NUCLEOTIDE SEQUENCE</scope>
</reference>
<dbReference type="SUPFAM" id="SSF56542">
    <property type="entry name" value="Substrate-binding domain of HMG-CoA reductase"/>
    <property type="match status" value="1"/>
</dbReference>
<dbReference type="GO" id="GO:0004420">
    <property type="term" value="F:hydroxymethylglutaryl-CoA reductase (NADPH) activity"/>
    <property type="evidence" value="ECO:0007669"/>
    <property type="project" value="InterPro"/>
</dbReference>
<keyword evidence="2" id="KW-0560">Oxidoreductase</keyword>
<dbReference type="NCBIfam" id="TIGR00532">
    <property type="entry name" value="HMG_CoA_R_NAD"/>
    <property type="match status" value="1"/>
</dbReference>
<dbReference type="InterPro" id="IPR009029">
    <property type="entry name" value="HMG_CoA_Rdtase_sub-bd_dom_sf"/>
</dbReference>
<dbReference type="PROSITE" id="PS00318">
    <property type="entry name" value="HMG_COA_REDUCTASE_2"/>
    <property type="match status" value="1"/>
</dbReference>
<dbReference type="PANTHER" id="PTHR10572:SF24">
    <property type="entry name" value="3-HYDROXY-3-METHYLGLUTARYL-COENZYME A REDUCTASE"/>
    <property type="match status" value="1"/>
</dbReference>
<evidence type="ECO:0000313" key="3">
    <source>
        <dbReference type="EMBL" id="AGF93629.1"/>
    </source>
</evidence>
<dbReference type="Pfam" id="PF00368">
    <property type="entry name" value="HMG-CoA_red"/>
    <property type="match status" value="1"/>
</dbReference>
<dbReference type="Gene3D" id="3.90.770.10">
    <property type="entry name" value="3-hydroxy-3-methylglutaryl-coenzyme A Reductase, Chain A, domain 2"/>
    <property type="match status" value="2"/>
</dbReference>
<dbReference type="GO" id="GO:0015936">
    <property type="term" value="P:coenzyme A metabolic process"/>
    <property type="evidence" value="ECO:0007669"/>
    <property type="project" value="InterPro"/>
</dbReference>
<comment type="similarity">
    <text evidence="1">Belongs to the HMG-CoA reductase family.</text>
</comment>
<dbReference type="PROSITE" id="PS01192">
    <property type="entry name" value="HMG_COA_REDUCTASE_3"/>
    <property type="match status" value="1"/>
</dbReference>
<evidence type="ECO:0000256" key="2">
    <source>
        <dbReference type="ARBA" id="ARBA00023002"/>
    </source>
</evidence>
<dbReference type="PRINTS" id="PR00071">
    <property type="entry name" value="HMGCOARDTASE"/>
</dbReference>
<organism evidence="3">
    <name type="scientific">uncultured organism</name>
    <dbReference type="NCBI Taxonomy" id="155900"/>
    <lineage>
        <taxon>unclassified sequences</taxon>
        <taxon>environmental samples</taxon>
    </lineage>
</organism>
<gene>
    <name evidence="3" type="ORF">FLSS-14_0025</name>
</gene>